<dbReference type="InterPro" id="IPR042070">
    <property type="entry name" value="PucR_C-HTH_sf"/>
</dbReference>
<dbReference type="SMART" id="SM00065">
    <property type="entry name" value="GAF"/>
    <property type="match status" value="1"/>
</dbReference>
<evidence type="ECO:0000256" key="1">
    <source>
        <dbReference type="ARBA" id="ARBA00006754"/>
    </source>
</evidence>
<accession>A0A543DVM2</accession>
<dbReference type="Proteomes" id="UP000315677">
    <property type="component" value="Unassembled WGS sequence"/>
</dbReference>
<keyword evidence="5" id="KW-1185">Reference proteome</keyword>
<evidence type="ECO:0000256" key="2">
    <source>
        <dbReference type="SAM" id="Coils"/>
    </source>
</evidence>
<evidence type="ECO:0000259" key="3">
    <source>
        <dbReference type="SMART" id="SM00065"/>
    </source>
</evidence>
<organism evidence="4 5">
    <name type="scientific">Pseudonocardia kunmingensis</name>
    <dbReference type="NCBI Taxonomy" id="630975"/>
    <lineage>
        <taxon>Bacteria</taxon>
        <taxon>Bacillati</taxon>
        <taxon>Actinomycetota</taxon>
        <taxon>Actinomycetes</taxon>
        <taxon>Pseudonocardiales</taxon>
        <taxon>Pseudonocardiaceae</taxon>
        <taxon>Pseudonocardia</taxon>
    </lineage>
</organism>
<sequence>MSVLLNAAPEGRAHRFRAEHDVPVPYDAEEPTRIDRLEAIIEINRSLASTLDADALTHRILREAIRIIPAADAGVLLLYDTDRERLVVRHAIGFGPSIYKIELAPGESLTGRAFQERRSVLYRTQESLAPQQDLAPASHRLLAAAAGGIEYPHSALVAPLLTHDGPIGAMIVENFSTPQVFNQFDLRLFEGLAQGAAIAMVNARLFASERAARMRLETVNQLVSEQRDQLERRVQVQEALADIVREGLSADALVARLARLCRAGVFLCDSLRAVRIAQPPTDALTVGDIDDEHREVIGTAVHEAEATRSPQRADLGAGRVLLVAPIPGGSEILGFLCALFGDTAPDEVHAAAVSSAAHIAATELVEQRAREEGRIRTQADTLELLVQGVAPGGAQGPFLVAVGRLQHSSLQYRVQPAVDHRQLRALLACAQHELGDGDIGGRPLLAATVRDHHVVLVWAGPDDEENLRRRLRAATQRFALLDPAWQASFVVSDAVDTPTEFADALAESRLVAELHRQVRNANPVHTVRSLGAYRLILRSAKAADVLRMCEDALGAVLRYDRDRGTSMLPTLRAYLDHGGATKAAARALSVHPHTVQYRLGRLEELSGLRLSAPQDRLTLELCLRIHDSAALSDSLGRD</sequence>
<keyword evidence="2" id="KW-0175">Coiled coil</keyword>
<dbReference type="Gene3D" id="1.10.10.2840">
    <property type="entry name" value="PucR C-terminal helix-turn-helix domain"/>
    <property type="match status" value="1"/>
</dbReference>
<dbReference type="SUPFAM" id="SSF55781">
    <property type="entry name" value="GAF domain-like"/>
    <property type="match status" value="1"/>
</dbReference>
<dbReference type="InterPro" id="IPR003018">
    <property type="entry name" value="GAF"/>
</dbReference>
<dbReference type="Pfam" id="PF17853">
    <property type="entry name" value="GGDEF_2"/>
    <property type="match status" value="1"/>
</dbReference>
<dbReference type="OrthoDB" id="8450798at2"/>
<dbReference type="Pfam" id="PF13556">
    <property type="entry name" value="HTH_30"/>
    <property type="match status" value="1"/>
</dbReference>
<comment type="similarity">
    <text evidence="1">Belongs to the CdaR family.</text>
</comment>
<dbReference type="EMBL" id="VFPA01000001">
    <property type="protein sequence ID" value="TQM13376.1"/>
    <property type="molecule type" value="Genomic_DNA"/>
</dbReference>
<evidence type="ECO:0000313" key="4">
    <source>
        <dbReference type="EMBL" id="TQM13376.1"/>
    </source>
</evidence>
<comment type="caution">
    <text evidence="4">The sequence shown here is derived from an EMBL/GenBank/DDBJ whole genome shotgun (WGS) entry which is preliminary data.</text>
</comment>
<reference evidence="4 5" key="1">
    <citation type="submission" date="2019-06" db="EMBL/GenBank/DDBJ databases">
        <title>Sequencing the genomes of 1000 actinobacteria strains.</title>
        <authorList>
            <person name="Klenk H.-P."/>
        </authorList>
    </citation>
    <scope>NUCLEOTIDE SEQUENCE [LARGE SCALE GENOMIC DNA]</scope>
    <source>
        <strain evidence="4 5">DSM 45301</strain>
    </source>
</reference>
<gene>
    <name evidence="4" type="ORF">FB558_0110</name>
</gene>
<dbReference type="InterPro" id="IPR041522">
    <property type="entry name" value="CdaR_GGDEF"/>
</dbReference>
<dbReference type="InterPro" id="IPR029016">
    <property type="entry name" value="GAF-like_dom_sf"/>
</dbReference>
<dbReference type="AlphaFoldDB" id="A0A543DVM2"/>
<evidence type="ECO:0000313" key="5">
    <source>
        <dbReference type="Proteomes" id="UP000315677"/>
    </source>
</evidence>
<dbReference type="Gene3D" id="3.30.450.40">
    <property type="match status" value="1"/>
</dbReference>
<dbReference type="PANTHER" id="PTHR33744">
    <property type="entry name" value="CARBOHYDRATE DIACID REGULATOR"/>
    <property type="match status" value="1"/>
</dbReference>
<dbReference type="InterPro" id="IPR025736">
    <property type="entry name" value="PucR_C-HTH_dom"/>
</dbReference>
<dbReference type="InterPro" id="IPR051448">
    <property type="entry name" value="CdaR-like_regulators"/>
</dbReference>
<proteinExistence type="inferred from homology"/>
<feature type="coiled-coil region" evidence="2">
    <location>
        <begin position="213"/>
        <end position="240"/>
    </location>
</feature>
<dbReference type="Pfam" id="PF13185">
    <property type="entry name" value="GAF_2"/>
    <property type="match status" value="1"/>
</dbReference>
<dbReference type="PANTHER" id="PTHR33744:SF7">
    <property type="entry name" value="PUCR FAMILY TRANSCRIPTIONAL REGULATOR"/>
    <property type="match status" value="1"/>
</dbReference>
<protein>
    <submittedName>
        <fullName evidence="4">GAF domain-containing protein</fullName>
    </submittedName>
</protein>
<name>A0A543DVM2_9PSEU</name>
<feature type="domain" description="GAF" evidence="3">
    <location>
        <begin position="52"/>
        <end position="210"/>
    </location>
</feature>